<dbReference type="AlphaFoldDB" id="A0ABD6EMM6"/>
<comment type="caution">
    <text evidence="2">The sequence shown here is derived from an EMBL/GenBank/DDBJ whole genome shotgun (WGS) entry which is preliminary data.</text>
</comment>
<keyword evidence="3" id="KW-1185">Reference proteome</keyword>
<dbReference type="Proteomes" id="UP001608902">
    <property type="component" value="Unassembled WGS sequence"/>
</dbReference>
<gene>
    <name evidence="2" type="ORF">AB6A40_004244</name>
</gene>
<feature type="region of interest" description="Disordered" evidence="1">
    <location>
        <begin position="66"/>
        <end position="86"/>
    </location>
</feature>
<protein>
    <submittedName>
        <fullName evidence="2">Uncharacterized protein</fullName>
    </submittedName>
</protein>
<dbReference type="EMBL" id="JBGFUD010002379">
    <property type="protein sequence ID" value="MFH4977535.1"/>
    <property type="molecule type" value="Genomic_DNA"/>
</dbReference>
<sequence length="349" mass="38380">MVIMKEKELLSAPTTPFTAGLVASIVESASSECLEKQDKLDFKNMPIPPELEQISGAPGYYGEAVSSGITPSTPSNGVSPNSDHLDQYSHATKHVADPTAYPPPTPNDVNMNGLQMVQTQADPTDPLLDDVIDDLVDESELMYTSSKQRADNFDSGMLSEKSAVHETRSTVERPLKSDDDLFKMQQATEDAFAKNMHLPPIPHRPVPRLNGSNTTAKHKLSQPLYFDAVFVPHHGARPLLHDETAAKLFATSIRSKRYILSGKDAIRPYIIDGIMGAKLLWDIPSNMNTQMSVDVVPTHDSTELTGYNMQKASEMSEAGIRLHCSVERCTLKLSSEETNDVCSGFKFEM</sequence>
<reference evidence="2 3" key="1">
    <citation type="submission" date="2024-08" db="EMBL/GenBank/DDBJ databases">
        <title>Gnathostoma spinigerum genome.</title>
        <authorList>
            <person name="Gonzalez-Bertolin B."/>
            <person name="Monzon S."/>
            <person name="Zaballos A."/>
            <person name="Jimenez P."/>
            <person name="Dekumyoy P."/>
            <person name="Varona S."/>
            <person name="Cuesta I."/>
            <person name="Sumanam S."/>
            <person name="Adisakwattana P."/>
            <person name="Gasser R.B."/>
            <person name="Hernandez-Gonzalez A."/>
            <person name="Young N.D."/>
            <person name="Perteguer M.J."/>
        </authorList>
    </citation>
    <scope>NUCLEOTIDE SEQUENCE [LARGE SCALE GENOMIC DNA]</scope>
    <source>
        <strain evidence="2">AL3</strain>
        <tissue evidence="2">Liver</tissue>
    </source>
</reference>
<name>A0ABD6EMM6_9BILA</name>
<organism evidence="2 3">
    <name type="scientific">Gnathostoma spinigerum</name>
    <dbReference type="NCBI Taxonomy" id="75299"/>
    <lineage>
        <taxon>Eukaryota</taxon>
        <taxon>Metazoa</taxon>
        <taxon>Ecdysozoa</taxon>
        <taxon>Nematoda</taxon>
        <taxon>Chromadorea</taxon>
        <taxon>Rhabditida</taxon>
        <taxon>Spirurina</taxon>
        <taxon>Gnathostomatomorpha</taxon>
        <taxon>Gnathostomatoidea</taxon>
        <taxon>Gnathostomatidae</taxon>
        <taxon>Gnathostoma</taxon>
    </lineage>
</organism>
<feature type="compositionally biased region" description="Polar residues" evidence="1">
    <location>
        <begin position="67"/>
        <end position="82"/>
    </location>
</feature>
<evidence type="ECO:0000313" key="3">
    <source>
        <dbReference type="Proteomes" id="UP001608902"/>
    </source>
</evidence>
<proteinExistence type="predicted"/>
<accession>A0ABD6EMM6</accession>
<evidence type="ECO:0000256" key="1">
    <source>
        <dbReference type="SAM" id="MobiDB-lite"/>
    </source>
</evidence>
<evidence type="ECO:0000313" key="2">
    <source>
        <dbReference type="EMBL" id="MFH4977535.1"/>
    </source>
</evidence>